<protein>
    <submittedName>
        <fullName evidence="1">379_t:CDS:1</fullName>
    </submittedName>
</protein>
<feature type="non-terminal residue" evidence="1">
    <location>
        <position position="1"/>
    </location>
</feature>
<comment type="caution">
    <text evidence="1">The sequence shown here is derived from an EMBL/GenBank/DDBJ whole genome shotgun (WGS) entry which is preliminary data.</text>
</comment>
<gene>
    <name evidence="1" type="ORF">ACOLOM_LOCUS12009</name>
</gene>
<accession>A0ACA9Q6F1</accession>
<dbReference type="Proteomes" id="UP000789525">
    <property type="component" value="Unassembled WGS sequence"/>
</dbReference>
<evidence type="ECO:0000313" key="2">
    <source>
        <dbReference type="Proteomes" id="UP000789525"/>
    </source>
</evidence>
<proteinExistence type="predicted"/>
<name>A0ACA9Q6F1_9GLOM</name>
<sequence length="234" mass="25829">WMTFAPPTVTDLEDPYAPSTRPEDKDSDDRSIDFEIDQRSSGAQRLPATGIDDVSSRPILHDILRGLVSQLDRYRQTVDGFEQYLSERRQGLMFTENLTDALNLSIELESDTSFFSAIRNTLSTPSKKTPADGTSTPPQSKSRSIGSFVPSFFTPKKTKANPTGGISVAPLVAPHVSGGTWTPPRPSPEENTVVTKITLSQLLDNVVILEEFMKEMSAIVQARRSLGIDPVRYL</sequence>
<organism evidence="1 2">
    <name type="scientific">Acaulospora colombiana</name>
    <dbReference type="NCBI Taxonomy" id="27376"/>
    <lineage>
        <taxon>Eukaryota</taxon>
        <taxon>Fungi</taxon>
        <taxon>Fungi incertae sedis</taxon>
        <taxon>Mucoromycota</taxon>
        <taxon>Glomeromycotina</taxon>
        <taxon>Glomeromycetes</taxon>
        <taxon>Diversisporales</taxon>
        <taxon>Acaulosporaceae</taxon>
        <taxon>Acaulospora</taxon>
    </lineage>
</organism>
<dbReference type="EMBL" id="CAJVPT010046389">
    <property type="protein sequence ID" value="CAG8737990.1"/>
    <property type="molecule type" value="Genomic_DNA"/>
</dbReference>
<keyword evidence="2" id="KW-1185">Reference proteome</keyword>
<reference evidence="1" key="1">
    <citation type="submission" date="2021-06" db="EMBL/GenBank/DDBJ databases">
        <authorList>
            <person name="Kallberg Y."/>
            <person name="Tangrot J."/>
            <person name="Rosling A."/>
        </authorList>
    </citation>
    <scope>NUCLEOTIDE SEQUENCE</scope>
    <source>
        <strain evidence="1">CL356</strain>
    </source>
</reference>
<evidence type="ECO:0000313" key="1">
    <source>
        <dbReference type="EMBL" id="CAG8737990.1"/>
    </source>
</evidence>